<dbReference type="EMBL" id="EU725540">
    <property type="protein sequence ID" value="ACH87904.1"/>
    <property type="molecule type" value="Genomic_DNA"/>
</dbReference>
<proteinExistence type="predicted"/>
<evidence type="ECO:0000313" key="7">
    <source>
        <dbReference type="EMBL" id="ACH87904.1"/>
    </source>
</evidence>
<dbReference type="InterPro" id="IPR013783">
    <property type="entry name" value="Ig-like_fold"/>
</dbReference>
<feature type="domain" description="SpaA-like prealbumin fold" evidence="3">
    <location>
        <begin position="284"/>
        <end position="359"/>
    </location>
</feature>
<dbReference type="PATRIC" id="fig|1314.189.peg.107"/>
<dbReference type="Gene3D" id="2.60.40.10">
    <property type="entry name" value="Immunoglobulins"/>
    <property type="match status" value="1"/>
</dbReference>
<evidence type="ECO:0000256" key="1">
    <source>
        <dbReference type="SAM" id="Phobius"/>
    </source>
</evidence>
<dbReference type="InterPro" id="IPR013552">
    <property type="entry name" value="Thioester_dom"/>
</dbReference>
<dbReference type="EMBL" id="EU725542">
    <property type="protein sequence ID" value="ACH87906.1"/>
    <property type="molecule type" value="Genomic_DNA"/>
</dbReference>
<feature type="domain" description="Thioester" evidence="2">
    <location>
        <begin position="413"/>
        <end position="543"/>
    </location>
</feature>
<dbReference type="NCBIfam" id="TIGR03934">
    <property type="entry name" value="TQXA_dom"/>
    <property type="match status" value="2"/>
</dbReference>
<dbReference type="Pfam" id="PF08341">
    <property type="entry name" value="TED"/>
    <property type="match status" value="2"/>
</dbReference>
<evidence type="ECO:0000313" key="6">
    <source>
        <dbReference type="EMBL" id="ACH87902.1"/>
    </source>
</evidence>
<dbReference type="NCBIfam" id="NF033396">
    <property type="entry name" value="pilus_ancill_1"/>
    <property type="match status" value="1"/>
</dbReference>
<organism evidence="5">
    <name type="scientific">Streptococcus pyogenes</name>
    <dbReference type="NCBI Taxonomy" id="1314"/>
    <lineage>
        <taxon>Bacteria</taxon>
        <taxon>Bacillati</taxon>
        <taxon>Bacillota</taxon>
        <taxon>Bacilli</taxon>
        <taxon>Lactobacillales</taxon>
        <taxon>Streptococcaceae</taxon>
        <taxon>Streptococcus</taxon>
    </lineage>
</organism>
<name>B8QYH3_STRPY</name>
<protein>
    <submittedName>
        <fullName evidence="5">Ancillary protein 1</fullName>
    </submittedName>
</protein>
<dbReference type="Pfam" id="PF17802">
    <property type="entry name" value="SpaA"/>
    <property type="match status" value="1"/>
</dbReference>
<dbReference type="InterPro" id="IPR023849">
    <property type="entry name" value="TQXA_dom"/>
</dbReference>
<dbReference type="EMBL" id="EU725537">
    <property type="protein sequence ID" value="ACH87901.1"/>
    <property type="molecule type" value="Genomic_DNA"/>
</dbReference>
<keyword evidence="1" id="KW-0472">Membrane</keyword>
<evidence type="ECO:0000259" key="3">
    <source>
        <dbReference type="Pfam" id="PF17802"/>
    </source>
</evidence>
<evidence type="ECO:0000259" key="2">
    <source>
        <dbReference type="Pfam" id="PF08341"/>
    </source>
</evidence>
<dbReference type="InterPro" id="IPR055382">
    <property type="entry name" value="DUF7601"/>
</dbReference>
<accession>B8QYH3</accession>
<keyword evidence="1" id="KW-1133">Transmembrane helix</keyword>
<dbReference type="Pfam" id="PF24547">
    <property type="entry name" value="DUF7601"/>
    <property type="match status" value="1"/>
</dbReference>
<reference evidence="5" key="1">
    <citation type="journal article" date="2008" name="J. Infect. Dis.">
        <title>Sequence variation in group A Streptococcus pili and association of pilus backbone types with lancefield T serotypes.</title>
        <authorList>
            <person name="Falugi F."/>
            <person name="Zingaretti C."/>
            <person name="Pinto V."/>
            <person name="Mariani M."/>
            <person name="Amodeo L."/>
            <person name="Manetti A.G."/>
            <person name="Capo S."/>
            <person name="Musser J.M."/>
            <person name="Orefici G."/>
            <person name="Margarit I."/>
            <person name="Telford J.L."/>
            <person name="Grandi G."/>
            <person name="Mora M."/>
        </authorList>
    </citation>
    <scope>NUCLEOTIDE SEQUENCE</scope>
    <source>
        <strain evidence="6">20010164</strain>
        <strain evidence="7">20030176</strain>
        <strain evidence="8">20030902</strain>
        <strain evidence="5">4436</strain>
    </source>
</reference>
<dbReference type="Gene3D" id="2.30.30.670">
    <property type="entry name" value="Thioester domain"/>
    <property type="match status" value="3"/>
</dbReference>
<dbReference type="Gene3D" id="1.10.150.480">
    <property type="match status" value="1"/>
</dbReference>
<dbReference type="AlphaFoldDB" id="B8QYH3"/>
<feature type="domain" description="DUF7601" evidence="4">
    <location>
        <begin position="595"/>
        <end position="708"/>
    </location>
</feature>
<evidence type="ECO:0000313" key="5">
    <source>
        <dbReference type="EMBL" id="ACH87901.1"/>
    </source>
</evidence>
<dbReference type="EMBL" id="EU725538">
    <property type="protein sequence ID" value="ACH87902.1"/>
    <property type="molecule type" value="Genomic_DNA"/>
</dbReference>
<keyword evidence="1" id="KW-0812">Transmembrane</keyword>
<dbReference type="NCBIfam" id="NF012162">
    <property type="entry name" value="surf_Nterm_1"/>
    <property type="match status" value="2"/>
</dbReference>
<dbReference type="InterPro" id="IPR041033">
    <property type="entry name" value="SpaA_PFL_dom_1"/>
</dbReference>
<evidence type="ECO:0000259" key="4">
    <source>
        <dbReference type="Pfam" id="PF24547"/>
    </source>
</evidence>
<sequence>MNNKKLQKKQDAPRVSNRKPKQLTVTLVGVFLMLLVLIGFEGKVRAAHELVEVPVPIFHNPDPQSDYQWYGYEAYTGGYPKYDLFKTYYHDLRVNLHGSKSYQVYCFNVHKHYPRSSQSFDRKWYKKLDGTAENFDSLAMEPRVRKEELTKKLRAVMYNAYPNDANGIMKDLEPLNAIKVTQEAVWYYSDSAQINPDESFKTEAQSNGINDQQLGLMRKALKELIDPNLGSKYSNKTPSGYRLNVFESHDKTFQNLLSAEYVPDTPPKPGEEPPAKTEKTSVIIRKYAEGDYSKLLEGATLRLTGEDIPDFQEKVFQSNGTGEKIELSNGTYTLTETSSPDGYKIAEPIKFRVVNKKVFIVQKDGSQVENPNKEVGSPYTIEAYNDFDEFGLLSTQNYAKFYYGKNYDGSSQIVYCFNANLKSPPDSEDHGATINPDFTTGDIRYSHIAGSDLIKYANTARDEDPQLFLKHVKKVIENGYHKKGQAIPYNGLTEAQFRAATQLAIYYFTDSVDLTKDRLKDFHGFGDMNDQTLGVAKKIVEYALSDEDSKLTNLDFFVPNNSKYQSLIGTEYHPDDLVDVIRMEDKKQEVIPVIHSLTVKKTVVGELGDKTKGFQFELELKDKTGQPIVDALKTNNQDLVAKDGKYSFNLKHGDTIRIEGLPTGYSYTLKETEAKDYIVTVDNKVSQEAQSASENVTADKEVTFENRKDLVPPTGFTTDGGTYLWLLLLVPFGLLVWFFGRKGLKND</sequence>
<feature type="transmembrane region" description="Helical" evidence="1">
    <location>
        <begin position="722"/>
        <end position="740"/>
    </location>
</feature>
<evidence type="ECO:0000313" key="8">
    <source>
        <dbReference type="EMBL" id="ACH87906.1"/>
    </source>
</evidence>
<dbReference type="InterPro" id="IPR053671">
    <property type="entry name" value="Pilus_tip_adhesin"/>
</dbReference>
<feature type="domain" description="Thioester" evidence="2">
    <location>
        <begin position="104"/>
        <end position="208"/>
    </location>
</feature>
<dbReference type="RefSeq" id="WP_011284436.1">
    <property type="nucleotide sequence ID" value="NZ_AP023388.1"/>
</dbReference>
<dbReference type="Gene3D" id="2.60.40.1140">
    <property type="entry name" value="Collagen-binding surface protein Cna, B-type domain"/>
    <property type="match status" value="1"/>
</dbReference>